<comment type="caution">
    <text evidence="1">The sequence shown here is derived from an EMBL/GenBank/DDBJ whole genome shotgun (WGS) entry which is preliminary data.</text>
</comment>
<organism evidence="1 2">
    <name type="scientific">Blautia hansenii DSM 20583</name>
    <dbReference type="NCBI Taxonomy" id="537007"/>
    <lineage>
        <taxon>Bacteria</taxon>
        <taxon>Bacillati</taxon>
        <taxon>Bacillota</taxon>
        <taxon>Clostridia</taxon>
        <taxon>Lachnospirales</taxon>
        <taxon>Lachnospiraceae</taxon>
        <taxon>Blautia</taxon>
    </lineage>
</organism>
<evidence type="ECO:0000313" key="1">
    <source>
        <dbReference type="EMBL" id="EEX21930.1"/>
    </source>
</evidence>
<dbReference type="Proteomes" id="UP000003755">
    <property type="component" value="Unassembled WGS sequence"/>
</dbReference>
<reference evidence="1" key="1">
    <citation type="submission" date="2009-09" db="EMBL/GenBank/DDBJ databases">
        <authorList>
            <person name="Weinstock G."/>
            <person name="Sodergren E."/>
            <person name="Clifton S."/>
            <person name="Fulton L."/>
            <person name="Fulton B."/>
            <person name="Courtney L."/>
            <person name="Fronick C."/>
            <person name="Harrison M."/>
            <person name="Strong C."/>
            <person name="Farmer C."/>
            <person name="Delahaunty K."/>
            <person name="Markovic C."/>
            <person name="Hall O."/>
            <person name="Minx P."/>
            <person name="Tomlinson C."/>
            <person name="Mitreva M."/>
            <person name="Nelson J."/>
            <person name="Hou S."/>
            <person name="Wollam A."/>
            <person name="Pepin K.H."/>
            <person name="Johnson M."/>
            <person name="Bhonagiri V."/>
            <person name="Nash W.E."/>
            <person name="Warren W."/>
            <person name="Chinwalla A."/>
            <person name="Mardis E.R."/>
            <person name="Wilson R.K."/>
        </authorList>
    </citation>
    <scope>NUCLEOTIDE SEQUENCE [LARGE SCALE GENOMIC DNA]</scope>
    <source>
        <strain evidence="1">DSM 20583</strain>
    </source>
</reference>
<dbReference type="STRING" id="537007.BLAHAN_05288"/>
<dbReference type="EMBL" id="ABYU02000014">
    <property type="protein sequence ID" value="EEX21930.1"/>
    <property type="molecule type" value="Genomic_DNA"/>
</dbReference>
<protein>
    <submittedName>
        <fullName evidence="1">Uncharacterized protein</fullName>
    </submittedName>
</protein>
<dbReference type="AlphaFoldDB" id="C9L7C5"/>
<sequence>MKQEAPTSISRSSSLSYKKGRFFFKFENLHPLFMVKLLNICTLTNVGV</sequence>
<name>C9L7C5_BLAHA</name>
<proteinExistence type="predicted"/>
<evidence type="ECO:0000313" key="2">
    <source>
        <dbReference type="Proteomes" id="UP000003755"/>
    </source>
</evidence>
<keyword evidence="2" id="KW-1185">Reference proteome</keyword>
<accession>C9L7C5</accession>
<dbReference type="HOGENOM" id="CLU_3150017_0_0_9"/>
<gene>
    <name evidence="1" type="ORF">BLAHAN_05288</name>
</gene>